<keyword evidence="3" id="KW-1185">Reference proteome</keyword>
<dbReference type="EMBL" id="LWLN01000001">
    <property type="protein sequence ID" value="OLZ39553.1"/>
    <property type="molecule type" value="Genomic_DNA"/>
</dbReference>
<evidence type="ECO:0008006" key="4">
    <source>
        <dbReference type="Google" id="ProtNLM"/>
    </source>
</evidence>
<proteinExistence type="predicted"/>
<gene>
    <name evidence="2" type="ORF">A6E15_00495</name>
</gene>
<accession>A0A1S8ARW2</accession>
<feature type="compositionally biased region" description="Polar residues" evidence="1">
    <location>
        <begin position="181"/>
        <end position="197"/>
    </location>
</feature>
<dbReference type="OrthoDB" id="203212at2157"/>
<organism evidence="2 3">
    <name type="scientific">Natrinema saccharevitans</name>
    <dbReference type="NCBI Taxonomy" id="301967"/>
    <lineage>
        <taxon>Archaea</taxon>
        <taxon>Methanobacteriati</taxon>
        <taxon>Methanobacteriota</taxon>
        <taxon>Stenosarchaea group</taxon>
        <taxon>Halobacteria</taxon>
        <taxon>Halobacteriales</taxon>
        <taxon>Natrialbaceae</taxon>
        <taxon>Natrinema</taxon>
    </lineage>
</organism>
<evidence type="ECO:0000256" key="1">
    <source>
        <dbReference type="SAM" id="MobiDB-lite"/>
    </source>
</evidence>
<sequence>MNRRNVLLGLGTIVAGGGAALGSGAFSQAEAQRSVSVSLEGDSSGLLRPTVNDGDYEGVDSTTTTESDNGSVSVTQINFVGINDESVFAFDDVLTIGLQDETGNEVSGTFDISISTDSGSVAVYGDSFPTDGPRGDVTDAELGTISASDSGSATDGSSVSAGIAINTNSTNSDDRFDGTLNEDSTADITITAQQQDS</sequence>
<feature type="region of interest" description="Disordered" evidence="1">
    <location>
        <begin position="164"/>
        <end position="197"/>
    </location>
</feature>
<evidence type="ECO:0000313" key="2">
    <source>
        <dbReference type="EMBL" id="OLZ39553.1"/>
    </source>
</evidence>
<feature type="region of interest" description="Disordered" evidence="1">
    <location>
        <begin position="39"/>
        <end position="68"/>
    </location>
</feature>
<reference evidence="3" key="1">
    <citation type="submission" date="2016-04" db="EMBL/GenBank/DDBJ databases">
        <authorList>
            <person name="Chen S.-C."/>
            <person name="Lai M.-C."/>
        </authorList>
    </citation>
    <scope>NUCLEOTIDE SEQUENCE [LARGE SCALE GENOMIC DNA]</scope>
    <source>
        <strain evidence="3">AB14</strain>
    </source>
</reference>
<name>A0A1S8ARW2_9EURY</name>
<protein>
    <recommendedName>
        <fullName evidence="4">DUF1102 domain-containing protein</fullName>
    </recommendedName>
</protein>
<dbReference type="STRING" id="301967.A6E15_00495"/>
<dbReference type="AlphaFoldDB" id="A0A1S8ARW2"/>
<comment type="caution">
    <text evidence="2">The sequence shown here is derived from an EMBL/GenBank/DDBJ whole genome shotgun (WGS) entry which is preliminary data.</text>
</comment>
<evidence type="ECO:0000313" key="3">
    <source>
        <dbReference type="Proteomes" id="UP000189370"/>
    </source>
</evidence>
<dbReference type="Proteomes" id="UP000189370">
    <property type="component" value="Unassembled WGS sequence"/>
</dbReference>